<dbReference type="RefSeq" id="WP_346762529.1">
    <property type="nucleotide sequence ID" value="NZ_JAUJEB010000014.1"/>
</dbReference>
<dbReference type="Pfam" id="PF14269">
    <property type="entry name" value="Arylsulfotran_2"/>
    <property type="match status" value="1"/>
</dbReference>
<dbReference type="EMBL" id="JAUJEB010000014">
    <property type="protein sequence ID" value="MDN5217192.1"/>
    <property type="molecule type" value="Genomic_DNA"/>
</dbReference>
<keyword evidence="1" id="KW-1133">Transmembrane helix</keyword>
<sequence>MKFIKQNILKFFRVTVILLFLLSCLGYVFFRLGRGDLQLGPLTKPLVIFATFPTKVKQVLTSNEISGIPPTYVKKDSLFVEFNNLTYDLYGLNAYWNIDLKRWDVALFNFKNDAILHRWFVEKEGLDFTNTIMQFQNSRLFNSLLAEDKSLITSNNLTANLMKLDSNSNVIWRNQERIFHHSLNFDTEKNIWACTSDFPNKTMKRSSGIKNLNGKAISFEENYITKIDGKTGKLLFNKGVSEILIENNYKNFVYGFSNPRIDPDDDPIHLNDIEPVLEDSKYWKKGDVFLSMRHRSLVMLYRPSTNKILRLIYGPFINQHDVDIISGEEISIFNNNYMVDGEEGTTKEFDGEIDALTSSEIVIYNFRDSTFRTHLNQYFVEEEIKTYSQGLHKILSNGDVYVEAENFGKLYLLNEKGIIMRKGLKTPKEGYFHRPNWIRIFEELNF</sequence>
<reference evidence="2" key="1">
    <citation type="submission" date="2023-06" db="EMBL/GenBank/DDBJ databases">
        <title>Genomic of Agaribacillus aureum.</title>
        <authorList>
            <person name="Wang G."/>
        </authorList>
    </citation>
    <scope>NUCLEOTIDE SEQUENCE</scope>
    <source>
        <strain evidence="2">BMA12</strain>
    </source>
</reference>
<comment type="caution">
    <text evidence="2">The sequence shown here is derived from an EMBL/GenBank/DDBJ whole genome shotgun (WGS) entry which is preliminary data.</text>
</comment>
<organism evidence="2 3">
    <name type="scientific">Agaribacillus aureus</name>
    <dbReference type="NCBI Taxonomy" id="3051825"/>
    <lineage>
        <taxon>Bacteria</taxon>
        <taxon>Pseudomonadati</taxon>
        <taxon>Bacteroidota</taxon>
        <taxon>Cytophagia</taxon>
        <taxon>Cytophagales</taxon>
        <taxon>Splendidivirgaceae</taxon>
        <taxon>Agaribacillus</taxon>
    </lineage>
</organism>
<name>A0ABT8LHD2_9BACT</name>
<dbReference type="Proteomes" id="UP001172083">
    <property type="component" value="Unassembled WGS sequence"/>
</dbReference>
<gene>
    <name evidence="2" type="ORF">QQ020_34285</name>
</gene>
<keyword evidence="1" id="KW-0812">Transmembrane</keyword>
<evidence type="ECO:0000256" key="1">
    <source>
        <dbReference type="SAM" id="Phobius"/>
    </source>
</evidence>
<keyword evidence="3" id="KW-1185">Reference proteome</keyword>
<accession>A0ABT8LHD2</accession>
<dbReference type="PROSITE" id="PS51257">
    <property type="entry name" value="PROKAR_LIPOPROTEIN"/>
    <property type="match status" value="1"/>
</dbReference>
<evidence type="ECO:0000313" key="2">
    <source>
        <dbReference type="EMBL" id="MDN5217192.1"/>
    </source>
</evidence>
<dbReference type="InterPro" id="IPR039535">
    <property type="entry name" value="ASST-like"/>
</dbReference>
<protein>
    <submittedName>
        <fullName evidence="2">Arylsulfotransferase family protein</fullName>
    </submittedName>
</protein>
<feature type="transmembrane region" description="Helical" evidence="1">
    <location>
        <begin position="12"/>
        <end position="30"/>
    </location>
</feature>
<keyword evidence="1" id="KW-0472">Membrane</keyword>
<proteinExistence type="predicted"/>
<evidence type="ECO:0000313" key="3">
    <source>
        <dbReference type="Proteomes" id="UP001172083"/>
    </source>
</evidence>